<gene>
    <name evidence="2" type="ORF">ACFQ3Q_12005</name>
</gene>
<keyword evidence="3" id="KW-1185">Reference proteome</keyword>
<dbReference type="Proteomes" id="UP001597131">
    <property type="component" value="Unassembled WGS sequence"/>
</dbReference>
<evidence type="ECO:0000313" key="3">
    <source>
        <dbReference type="Proteomes" id="UP001597131"/>
    </source>
</evidence>
<dbReference type="Pfam" id="PF02698">
    <property type="entry name" value="DUF218"/>
    <property type="match status" value="1"/>
</dbReference>
<protein>
    <submittedName>
        <fullName evidence="2">Vancomycin high temperature exclusion protein</fullName>
    </submittedName>
</protein>
<accession>A0ABW3NU90</accession>
<dbReference type="CDD" id="cd06259">
    <property type="entry name" value="YdcF-like"/>
    <property type="match status" value="1"/>
</dbReference>
<dbReference type="InterPro" id="IPR051599">
    <property type="entry name" value="Cell_Envelope_Assoc"/>
</dbReference>
<organism evidence="2 3">
    <name type="scientific">Salegentibacter chungangensis</name>
    <dbReference type="NCBI Taxonomy" id="1335724"/>
    <lineage>
        <taxon>Bacteria</taxon>
        <taxon>Pseudomonadati</taxon>
        <taxon>Bacteroidota</taxon>
        <taxon>Flavobacteriia</taxon>
        <taxon>Flavobacteriales</taxon>
        <taxon>Flavobacteriaceae</taxon>
        <taxon>Salegentibacter</taxon>
    </lineage>
</organism>
<dbReference type="PANTHER" id="PTHR30336">
    <property type="entry name" value="INNER MEMBRANE PROTEIN, PROBABLE PERMEASE"/>
    <property type="match status" value="1"/>
</dbReference>
<evidence type="ECO:0000313" key="2">
    <source>
        <dbReference type="EMBL" id="MFD1096479.1"/>
    </source>
</evidence>
<dbReference type="EMBL" id="JBHTLI010000002">
    <property type="protein sequence ID" value="MFD1096479.1"/>
    <property type="molecule type" value="Genomic_DNA"/>
</dbReference>
<name>A0ABW3NU90_9FLAO</name>
<sequence>MKQIKKAILALSLSLIVAILIALGLEAYIEQDTAALVYEEIENVPETNTAIILGASVHSDGKLSPILKDRVDAAISLYENNKIDRFLVSGDHRRDDYNEVSAMSNYLTEKGIPKDRIILDHAGIDTYDSMYRSGEVFGIEDGIIVTQRFHLPRAVFIAKNLGLNYSGYAAPAGGYQPDNRIKRREKLANFKAVWEILLKKKPGSLEKRISSN</sequence>
<comment type="caution">
    <text evidence="2">The sequence shown here is derived from an EMBL/GenBank/DDBJ whole genome shotgun (WGS) entry which is preliminary data.</text>
</comment>
<feature type="domain" description="DUF218" evidence="1">
    <location>
        <begin position="50"/>
        <end position="177"/>
    </location>
</feature>
<evidence type="ECO:0000259" key="1">
    <source>
        <dbReference type="Pfam" id="PF02698"/>
    </source>
</evidence>
<reference evidence="3" key="1">
    <citation type="journal article" date="2019" name="Int. J. Syst. Evol. Microbiol.">
        <title>The Global Catalogue of Microorganisms (GCM) 10K type strain sequencing project: providing services to taxonomists for standard genome sequencing and annotation.</title>
        <authorList>
            <consortium name="The Broad Institute Genomics Platform"/>
            <consortium name="The Broad Institute Genome Sequencing Center for Infectious Disease"/>
            <person name="Wu L."/>
            <person name="Ma J."/>
        </authorList>
    </citation>
    <scope>NUCLEOTIDE SEQUENCE [LARGE SCALE GENOMIC DNA]</scope>
    <source>
        <strain evidence="3">CCUG 64793</strain>
    </source>
</reference>
<dbReference type="RefSeq" id="WP_380746161.1">
    <property type="nucleotide sequence ID" value="NZ_JBHTLI010000002.1"/>
</dbReference>
<proteinExistence type="predicted"/>
<dbReference type="PANTHER" id="PTHR30336:SF6">
    <property type="entry name" value="INTEGRAL MEMBRANE PROTEIN"/>
    <property type="match status" value="1"/>
</dbReference>
<dbReference type="InterPro" id="IPR003848">
    <property type="entry name" value="DUF218"/>
</dbReference>